<name>A0A1A8WRS9_PLAOA</name>
<reference evidence="2" key="1">
    <citation type="submission" date="2016-05" db="EMBL/GenBank/DDBJ databases">
        <authorList>
            <person name="Naeem Raeece"/>
        </authorList>
    </citation>
    <scope>NUCLEOTIDE SEQUENCE [LARGE SCALE GENOMIC DNA]</scope>
</reference>
<protein>
    <submittedName>
        <fullName evidence="1">PIR Superfamily Protein</fullName>
    </submittedName>
</protein>
<proteinExistence type="predicted"/>
<gene>
    <name evidence="1" type="ORF">POVCU2_0097480</name>
</gene>
<evidence type="ECO:0000313" key="1">
    <source>
        <dbReference type="EMBL" id="SBS95628.1"/>
    </source>
</evidence>
<organism evidence="1 2">
    <name type="scientific">Plasmodium ovale curtisi</name>
    <dbReference type="NCBI Taxonomy" id="864141"/>
    <lineage>
        <taxon>Eukaryota</taxon>
        <taxon>Sar</taxon>
        <taxon>Alveolata</taxon>
        <taxon>Apicomplexa</taxon>
        <taxon>Aconoidasida</taxon>
        <taxon>Haemosporida</taxon>
        <taxon>Plasmodiidae</taxon>
        <taxon>Plasmodium</taxon>
        <taxon>Plasmodium (Plasmodium)</taxon>
    </lineage>
</organism>
<accession>A0A1A8WRS9</accession>
<dbReference type="Proteomes" id="UP000078560">
    <property type="component" value="Unassembled WGS sequence"/>
</dbReference>
<dbReference type="AlphaFoldDB" id="A0A1A8WRS9"/>
<dbReference type="EMBL" id="FLQU01002115">
    <property type="protein sequence ID" value="SBS95628.1"/>
    <property type="molecule type" value="Genomic_DNA"/>
</dbReference>
<evidence type="ECO:0000313" key="2">
    <source>
        <dbReference type="Proteomes" id="UP000078560"/>
    </source>
</evidence>
<sequence>MTCPKGPVEESYNFFNNFDTYEKLLEQPQKESHYGAGEKGCIPFLKESNILFRNIRPYAICRHFKYMYTSLIHDKSKSESDKENDFDFLNYWLNDKLRNNSNDNSTCVYEFFKKMENNDKEFFNSNTSLEGKFHNIYPDNFENMKILFYLYNIKKEIYSVITSIEYPVTKCKECSEYIKQCRKSYMEGINNCVGACNGFYEGLIQFKNACNVAFSSFTYALNEDEYNELLQLPDPYVYLEHKKIPLKSITGTTISVLLFGLIYMLKSPNVVNKMIYITFVAFRKILMEKIQGRQSLEIIANERKEGPISRISEFENTITDRGKYNIGYYYSRNT</sequence>